<evidence type="ECO:0000256" key="4">
    <source>
        <dbReference type="ARBA" id="ARBA00022989"/>
    </source>
</evidence>
<dbReference type="Pfam" id="PF25506">
    <property type="entry name" value="TIM-barrel_MTC6"/>
    <property type="match status" value="1"/>
</dbReference>
<evidence type="ECO:0000256" key="10">
    <source>
        <dbReference type="SAM" id="Phobius"/>
    </source>
</evidence>
<dbReference type="PANTHER" id="PTHR35518:SF2">
    <property type="entry name" value="MAINTENANCE OF TELOMERE CAPPING PROTEIN 6"/>
    <property type="match status" value="1"/>
</dbReference>
<evidence type="ECO:0000256" key="5">
    <source>
        <dbReference type="ARBA" id="ARBA00023136"/>
    </source>
</evidence>
<evidence type="ECO:0000256" key="1">
    <source>
        <dbReference type="ARBA" id="ARBA00004479"/>
    </source>
</evidence>
<comment type="function">
    <text evidence="7">May be involved in telomere capping.</text>
</comment>
<keyword evidence="5 10" id="KW-0472">Membrane</keyword>
<evidence type="ECO:0000256" key="3">
    <source>
        <dbReference type="ARBA" id="ARBA00022729"/>
    </source>
</evidence>
<comment type="subcellular location">
    <subcellularLocation>
        <location evidence="1">Membrane</location>
        <topology evidence="1">Single-pass type I membrane protein</topology>
    </subcellularLocation>
</comment>
<keyword evidence="13" id="KW-1185">Reference proteome</keyword>
<keyword evidence="3" id="KW-0732">Signal</keyword>
<keyword evidence="6" id="KW-0325">Glycoprotein</keyword>
<dbReference type="EMBL" id="KZ613938">
    <property type="protein sequence ID" value="PMD47348.1"/>
    <property type="molecule type" value="Genomic_DNA"/>
</dbReference>
<dbReference type="Proteomes" id="UP000235786">
    <property type="component" value="Unassembled WGS sequence"/>
</dbReference>
<dbReference type="GO" id="GO:0016020">
    <property type="term" value="C:membrane"/>
    <property type="evidence" value="ECO:0007669"/>
    <property type="project" value="UniProtKB-SubCell"/>
</dbReference>
<dbReference type="OrthoDB" id="5573651at2759"/>
<evidence type="ECO:0000256" key="7">
    <source>
        <dbReference type="ARBA" id="ARBA00037703"/>
    </source>
</evidence>
<feature type="domain" description="MTC6 partial TIM-barrel" evidence="11">
    <location>
        <begin position="18"/>
        <end position="439"/>
    </location>
</feature>
<organism evidence="12 13">
    <name type="scientific">Hyaloscypha variabilis (strain UAMH 11265 / GT02V1 / F)</name>
    <name type="common">Meliniomyces variabilis</name>
    <dbReference type="NCBI Taxonomy" id="1149755"/>
    <lineage>
        <taxon>Eukaryota</taxon>
        <taxon>Fungi</taxon>
        <taxon>Dikarya</taxon>
        <taxon>Ascomycota</taxon>
        <taxon>Pezizomycotina</taxon>
        <taxon>Leotiomycetes</taxon>
        <taxon>Helotiales</taxon>
        <taxon>Hyaloscyphaceae</taxon>
        <taxon>Hyaloscypha</taxon>
        <taxon>Hyaloscypha variabilis</taxon>
    </lineage>
</organism>
<dbReference type="InterPro" id="IPR051008">
    <property type="entry name" value="Telomere_Capping_Maintenance"/>
</dbReference>
<dbReference type="STRING" id="1149755.A0A2J6S9B7"/>
<feature type="transmembrane region" description="Helical" evidence="10">
    <location>
        <begin position="596"/>
        <end position="620"/>
    </location>
</feature>
<protein>
    <recommendedName>
        <fullName evidence="9">Maintenance of telomere capping protein 6</fullName>
    </recommendedName>
</protein>
<evidence type="ECO:0000256" key="8">
    <source>
        <dbReference type="ARBA" id="ARBA00038159"/>
    </source>
</evidence>
<name>A0A2J6S9B7_HYAVF</name>
<evidence type="ECO:0000256" key="6">
    <source>
        <dbReference type="ARBA" id="ARBA00023180"/>
    </source>
</evidence>
<comment type="similarity">
    <text evidence="8">Belongs to the MTC6 family.</text>
</comment>
<proteinExistence type="inferred from homology"/>
<accession>A0A2J6S9B7</accession>
<sequence>MSESFSPGPGVEPESPYTTVFLSQRELSLRVPINFVTNPGVSFTAACFPLLRYEDDNSGDCLSNLLAVTFRRFEIDLYWDQEREVWSFCPVAIPTSIPDAAPSSTITPSFTSSTILSLATDASPSKSSSSSPDLNARQVSSLSISNSLSTSNSDSSSTTATSLGNVLPTIAVLPDTPDEPLISIGPYLCTTTINLSTFTSQILDYISKTQTNLDAHLLYVIFNIHAAASDDSPSAPAPVPTNLPGSSSLLGSLVSGNLSQYLYTPSDLRSDRTNLNGSWYSVSENYHPLEEYFSIDVNGNGIYSTEDGWPSEAYVELSKSKRLLVGWGTVDIQMRGYNFTGDSGTIFPSGYLQSVQMDVTVSNAGQLTSGCFLGNVTQDLTKVNSSWASEATLAGFDYPTNASSDILPFLNLTSNSINCGISPILNVTLLNSTALDDYRPYQNFSYATIWSWAPGEPKNYTSSSSSNSGSVFRCATSNANLYGRWTVADCSQKYYAACRAHNQPYNWTITTYSIPYNFATSACEERYQFAAPRTALENSYLTQEMKRSHRDYDGDGVWVDFNSLDVSGCWVSGGSNATCPYKDTLSQQDDLEKKIILVPTVAAIIVLVVTALTIFVKAAGNRKVRKRTRRRAENGFVYEGVPS</sequence>
<keyword evidence="2 10" id="KW-0812">Transmembrane</keyword>
<evidence type="ECO:0000256" key="9">
    <source>
        <dbReference type="ARBA" id="ARBA00039865"/>
    </source>
</evidence>
<evidence type="ECO:0000313" key="13">
    <source>
        <dbReference type="Proteomes" id="UP000235786"/>
    </source>
</evidence>
<evidence type="ECO:0000313" key="12">
    <source>
        <dbReference type="EMBL" id="PMD47348.1"/>
    </source>
</evidence>
<evidence type="ECO:0000259" key="11">
    <source>
        <dbReference type="Pfam" id="PF25506"/>
    </source>
</evidence>
<reference evidence="12 13" key="1">
    <citation type="submission" date="2016-04" db="EMBL/GenBank/DDBJ databases">
        <title>A degradative enzymes factory behind the ericoid mycorrhizal symbiosis.</title>
        <authorList>
            <consortium name="DOE Joint Genome Institute"/>
            <person name="Martino E."/>
            <person name="Morin E."/>
            <person name="Grelet G."/>
            <person name="Kuo A."/>
            <person name="Kohler A."/>
            <person name="Daghino S."/>
            <person name="Barry K."/>
            <person name="Choi C."/>
            <person name="Cichocki N."/>
            <person name="Clum A."/>
            <person name="Copeland A."/>
            <person name="Hainaut M."/>
            <person name="Haridas S."/>
            <person name="Labutti K."/>
            <person name="Lindquist E."/>
            <person name="Lipzen A."/>
            <person name="Khouja H.-R."/>
            <person name="Murat C."/>
            <person name="Ohm R."/>
            <person name="Olson A."/>
            <person name="Spatafora J."/>
            <person name="Veneault-Fourrey C."/>
            <person name="Henrissat B."/>
            <person name="Grigoriev I."/>
            <person name="Martin F."/>
            <person name="Perotto S."/>
        </authorList>
    </citation>
    <scope>NUCLEOTIDE SEQUENCE [LARGE SCALE GENOMIC DNA]</scope>
    <source>
        <strain evidence="12 13">F</strain>
    </source>
</reference>
<dbReference type="PANTHER" id="PTHR35518">
    <property type="entry name" value="MAINTENANCE OF TELOMOERE CAPPING"/>
    <property type="match status" value="1"/>
</dbReference>
<evidence type="ECO:0000256" key="2">
    <source>
        <dbReference type="ARBA" id="ARBA00022692"/>
    </source>
</evidence>
<dbReference type="InterPro" id="IPR057530">
    <property type="entry name" value="TIM-barrel_MTC6"/>
</dbReference>
<gene>
    <name evidence="12" type="ORF">L207DRAFT_506355</name>
</gene>
<dbReference type="AlphaFoldDB" id="A0A2J6S9B7"/>
<keyword evidence="4 10" id="KW-1133">Transmembrane helix</keyword>